<dbReference type="PROSITE" id="PS00233">
    <property type="entry name" value="CHIT_BIND_RR_1"/>
    <property type="match status" value="1"/>
</dbReference>
<dbReference type="Pfam" id="PF00379">
    <property type="entry name" value="Chitin_bind_4"/>
    <property type="match status" value="1"/>
</dbReference>
<dbReference type="PRINTS" id="PR00947">
    <property type="entry name" value="CUTICLE"/>
</dbReference>
<reference evidence="4" key="1">
    <citation type="submission" date="2020-08" db="EMBL/GenBank/DDBJ databases">
        <title>Genome sequencing and assembly of the red palm weevil Rhynchophorus ferrugineus.</title>
        <authorList>
            <person name="Dias G.B."/>
            <person name="Bergman C.M."/>
            <person name="Manee M."/>
        </authorList>
    </citation>
    <scope>NUCLEOTIDE SEQUENCE</scope>
    <source>
        <strain evidence="4">AA-2017</strain>
        <tissue evidence="4">Whole larva</tissue>
    </source>
</reference>
<dbReference type="AlphaFoldDB" id="A0A834IC11"/>
<evidence type="ECO:0000313" key="5">
    <source>
        <dbReference type="Proteomes" id="UP000625711"/>
    </source>
</evidence>
<proteinExistence type="predicted"/>
<dbReference type="OrthoDB" id="6493579at2759"/>
<feature type="chain" id="PRO_5032694964" description="Pupal cuticle protein 20-like" evidence="3">
    <location>
        <begin position="17"/>
        <end position="186"/>
    </location>
</feature>
<dbReference type="InterPro" id="IPR050468">
    <property type="entry name" value="Cuticle_Struct_Prot"/>
</dbReference>
<organism evidence="4 5">
    <name type="scientific">Rhynchophorus ferrugineus</name>
    <name type="common">Red palm weevil</name>
    <name type="synonym">Curculio ferrugineus</name>
    <dbReference type="NCBI Taxonomy" id="354439"/>
    <lineage>
        <taxon>Eukaryota</taxon>
        <taxon>Metazoa</taxon>
        <taxon>Ecdysozoa</taxon>
        <taxon>Arthropoda</taxon>
        <taxon>Hexapoda</taxon>
        <taxon>Insecta</taxon>
        <taxon>Pterygota</taxon>
        <taxon>Neoptera</taxon>
        <taxon>Endopterygota</taxon>
        <taxon>Coleoptera</taxon>
        <taxon>Polyphaga</taxon>
        <taxon>Cucujiformia</taxon>
        <taxon>Curculionidae</taxon>
        <taxon>Dryophthorinae</taxon>
        <taxon>Rhynchophorus</taxon>
    </lineage>
</organism>
<dbReference type="InterPro" id="IPR000618">
    <property type="entry name" value="Insect_cuticle"/>
</dbReference>
<dbReference type="PANTHER" id="PTHR10380">
    <property type="entry name" value="CUTICLE PROTEIN"/>
    <property type="match status" value="1"/>
</dbReference>
<dbReference type="GO" id="GO:0062129">
    <property type="term" value="C:chitin-based extracellular matrix"/>
    <property type="evidence" value="ECO:0007669"/>
    <property type="project" value="TreeGrafter"/>
</dbReference>
<evidence type="ECO:0000256" key="3">
    <source>
        <dbReference type="SAM" id="SignalP"/>
    </source>
</evidence>
<dbReference type="PROSITE" id="PS51155">
    <property type="entry name" value="CHIT_BIND_RR_2"/>
    <property type="match status" value="1"/>
</dbReference>
<dbReference type="GO" id="GO:0008010">
    <property type="term" value="F:structural constituent of chitin-based larval cuticle"/>
    <property type="evidence" value="ECO:0007669"/>
    <property type="project" value="TreeGrafter"/>
</dbReference>
<dbReference type="EMBL" id="JAACXV010004870">
    <property type="protein sequence ID" value="KAF7276964.1"/>
    <property type="molecule type" value="Genomic_DNA"/>
</dbReference>
<dbReference type="Proteomes" id="UP000625711">
    <property type="component" value="Unassembled WGS sequence"/>
</dbReference>
<keyword evidence="3" id="KW-0732">Signal</keyword>
<keyword evidence="5" id="KW-1185">Reference proteome</keyword>
<accession>A0A834IC11</accession>
<sequence length="186" mass="18571">MKQFVVVSAILCLASCAKLDHLYLPPNPAAAGNFGPSSAPFGGPAGARSGLNVPILRFAAQNEGDGTYRYSYETGNNINAEEQGEARGAGTKAHGSFSYISPEGQHVSISYTADENGFVPQGSHIPTPPPIPEAILKSLQENAAAAARGYGAGSAGSGFGAGGVGNGFGAGGAGSGAYAGNGGYRY</sequence>
<dbReference type="PANTHER" id="PTHR10380:SF173">
    <property type="entry name" value="CUTICULAR PROTEIN 47EF, ISOFORM C-RELATED"/>
    <property type="match status" value="1"/>
</dbReference>
<evidence type="ECO:0000313" key="4">
    <source>
        <dbReference type="EMBL" id="KAF7276964.1"/>
    </source>
</evidence>
<comment type="caution">
    <text evidence="4">The sequence shown here is derived from an EMBL/GenBank/DDBJ whole genome shotgun (WGS) entry which is preliminary data.</text>
</comment>
<evidence type="ECO:0008006" key="6">
    <source>
        <dbReference type="Google" id="ProtNLM"/>
    </source>
</evidence>
<protein>
    <recommendedName>
        <fullName evidence="6">Pupal cuticle protein 20-like</fullName>
    </recommendedName>
</protein>
<keyword evidence="1 2" id="KW-0193">Cuticle</keyword>
<evidence type="ECO:0000256" key="2">
    <source>
        <dbReference type="PROSITE-ProRule" id="PRU00497"/>
    </source>
</evidence>
<gene>
    <name evidence="4" type="ORF">GWI33_009609</name>
</gene>
<name>A0A834IC11_RHYFE</name>
<dbReference type="InterPro" id="IPR031311">
    <property type="entry name" value="CHIT_BIND_RR_consensus"/>
</dbReference>
<feature type="signal peptide" evidence="3">
    <location>
        <begin position="1"/>
        <end position="16"/>
    </location>
</feature>
<evidence type="ECO:0000256" key="1">
    <source>
        <dbReference type="ARBA" id="ARBA00022460"/>
    </source>
</evidence>